<dbReference type="GO" id="GO:0006364">
    <property type="term" value="P:rRNA processing"/>
    <property type="evidence" value="ECO:0007669"/>
    <property type="project" value="InterPro"/>
</dbReference>
<evidence type="ECO:0000256" key="5">
    <source>
        <dbReference type="SAM" id="MobiDB-lite"/>
    </source>
</evidence>
<reference evidence="8 9" key="1">
    <citation type="journal article" date="2013" name="PLoS Genet.">
        <title>The genome and development-dependent transcriptomes of Pyronema confluens: a window into fungal evolution.</title>
        <authorList>
            <person name="Traeger S."/>
            <person name="Altegoer F."/>
            <person name="Freitag M."/>
            <person name="Gabaldon T."/>
            <person name="Kempken F."/>
            <person name="Kumar A."/>
            <person name="Marcet-Houben M."/>
            <person name="Poggeler S."/>
            <person name="Stajich J.E."/>
            <person name="Nowrousian M."/>
        </authorList>
    </citation>
    <scope>NUCLEOTIDE SEQUENCE [LARGE SCALE GENOMIC DNA]</scope>
    <source>
        <strain evidence="9">CBS 100304</strain>
        <tissue evidence="8">Vegetative mycelium</tissue>
    </source>
</reference>
<evidence type="ECO:0000256" key="4">
    <source>
        <dbReference type="ARBA" id="ARBA00023242"/>
    </source>
</evidence>
<protein>
    <submittedName>
        <fullName evidence="8">Similar to Pre-rRNA-processing protein esf1 acc. no. O74828</fullName>
    </submittedName>
</protein>
<dbReference type="EMBL" id="HF935339">
    <property type="protein sequence ID" value="CCX07183.1"/>
    <property type="molecule type" value="Genomic_DNA"/>
</dbReference>
<feature type="compositionally biased region" description="Basic and acidic residues" evidence="5">
    <location>
        <begin position="9"/>
        <end position="19"/>
    </location>
</feature>
<feature type="region of interest" description="Disordered" evidence="5">
    <location>
        <begin position="655"/>
        <end position="703"/>
    </location>
</feature>
<feature type="compositionally biased region" description="Basic and acidic residues" evidence="5">
    <location>
        <begin position="466"/>
        <end position="490"/>
    </location>
</feature>
<dbReference type="InterPro" id="IPR012580">
    <property type="entry name" value="NUC153"/>
</dbReference>
<dbReference type="InterPro" id="IPR039754">
    <property type="entry name" value="Esf1"/>
</dbReference>
<keyword evidence="9" id="KW-1185">Reference proteome</keyword>
<organism evidence="8 9">
    <name type="scientific">Pyronema omphalodes (strain CBS 100304)</name>
    <name type="common">Pyronema confluens</name>
    <dbReference type="NCBI Taxonomy" id="1076935"/>
    <lineage>
        <taxon>Eukaryota</taxon>
        <taxon>Fungi</taxon>
        <taxon>Dikarya</taxon>
        <taxon>Ascomycota</taxon>
        <taxon>Pezizomycotina</taxon>
        <taxon>Pezizomycetes</taxon>
        <taxon>Pezizales</taxon>
        <taxon>Pyronemataceae</taxon>
        <taxon>Pyronema</taxon>
    </lineage>
</organism>
<evidence type="ECO:0000313" key="8">
    <source>
        <dbReference type="EMBL" id="CCX07183.1"/>
    </source>
</evidence>
<feature type="region of interest" description="Disordered" evidence="5">
    <location>
        <begin position="211"/>
        <end position="249"/>
    </location>
</feature>
<feature type="compositionally biased region" description="Basic and acidic residues" evidence="5">
    <location>
        <begin position="211"/>
        <end position="232"/>
    </location>
</feature>
<dbReference type="InterPro" id="IPR056750">
    <property type="entry name" value="RRM_ESF1"/>
</dbReference>
<dbReference type="STRING" id="1076935.U4L4F2"/>
<dbReference type="eggNOG" id="KOG2318">
    <property type="taxonomic scope" value="Eukaryota"/>
</dbReference>
<dbReference type="PANTHER" id="PTHR12202">
    <property type="entry name" value="ESF1 HOMOLOG"/>
    <property type="match status" value="1"/>
</dbReference>
<keyword evidence="4" id="KW-0539">Nucleus</keyword>
<feature type="region of interest" description="Disordered" evidence="5">
    <location>
        <begin position="1"/>
        <end position="160"/>
    </location>
</feature>
<comment type="similarity">
    <text evidence="2">Belongs to the ESF1 family.</text>
</comment>
<feature type="compositionally biased region" description="Basic residues" evidence="5">
    <location>
        <begin position="491"/>
        <end position="500"/>
    </location>
</feature>
<feature type="compositionally biased region" description="Basic and acidic residues" evidence="5">
    <location>
        <begin position="43"/>
        <end position="56"/>
    </location>
</feature>
<proteinExistence type="inferred from homology"/>
<evidence type="ECO:0000259" key="7">
    <source>
        <dbReference type="Pfam" id="PF25121"/>
    </source>
</evidence>
<dbReference type="Pfam" id="PF08159">
    <property type="entry name" value="NUC153"/>
    <property type="match status" value="1"/>
</dbReference>
<dbReference type="OMA" id="YEMEMSW"/>
<feature type="domain" description="NUC153" evidence="6">
    <location>
        <begin position="623"/>
        <end position="651"/>
    </location>
</feature>
<dbReference type="Proteomes" id="UP000018144">
    <property type="component" value="Unassembled WGS sequence"/>
</dbReference>
<evidence type="ECO:0000259" key="6">
    <source>
        <dbReference type="Pfam" id="PF08159"/>
    </source>
</evidence>
<feature type="domain" description="ESF1 RRM" evidence="7">
    <location>
        <begin position="165"/>
        <end position="328"/>
    </location>
</feature>
<keyword evidence="3" id="KW-0175">Coiled coil</keyword>
<dbReference type="AlphaFoldDB" id="U4L4F2"/>
<dbReference type="PANTHER" id="PTHR12202:SF0">
    <property type="entry name" value="ESF1 HOMOLOG"/>
    <property type="match status" value="1"/>
</dbReference>
<comment type="subcellular location">
    <subcellularLocation>
        <location evidence="1">Nucleus</location>
        <location evidence="1">Nucleolus</location>
    </subcellularLocation>
</comment>
<feature type="compositionally biased region" description="Acidic residues" evidence="5">
    <location>
        <begin position="96"/>
        <end position="113"/>
    </location>
</feature>
<evidence type="ECO:0000256" key="2">
    <source>
        <dbReference type="ARBA" id="ARBA00009087"/>
    </source>
</evidence>
<dbReference type="GO" id="GO:0003723">
    <property type="term" value="F:RNA binding"/>
    <property type="evidence" value="ECO:0007669"/>
    <property type="project" value="TreeGrafter"/>
</dbReference>
<dbReference type="Pfam" id="PF25121">
    <property type="entry name" value="RRM_ESF1"/>
    <property type="match status" value="1"/>
</dbReference>
<dbReference type="GO" id="GO:0005730">
    <property type="term" value="C:nucleolus"/>
    <property type="evidence" value="ECO:0007669"/>
    <property type="project" value="UniProtKB-SubCell"/>
</dbReference>
<accession>U4L4F2</accession>
<feature type="compositionally biased region" description="Basic and acidic residues" evidence="5">
    <location>
        <begin position="430"/>
        <end position="459"/>
    </location>
</feature>
<feature type="compositionally biased region" description="Basic and acidic residues" evidence="5">
    <location>
        <begin position="69"/>
        <end position="95"/>
    </location>
</feature>
<evidence type="ECO:0000313" key="9">
    <source>
        <dbReference type="Proteomes" id="UP000018144"/>
    </source>
</evidence>
<evidence type="ECO:0000256" key="3">
    <source>
        <dbReference type="ARBA" id="ARBA00023054"/>
    </source>
</evidence>
<feature type="region of interest" description="Disordered" evidence="5">
    <location>
        <begin position="407"/>
        <end position="559"/>
    </location>
</feature>
<dbReference type="OrthoDB" id="431825at2759"/>
<gene>
    <name evidence="8" type="ORF">PCON_06772</name>
</gene>
<feature type="compositionally biased region" description="Basic and acidic residues" evidence="5">
    <location>
        <begin position="655"/>
        <end position="688"/>
    </location>
</feature>
<evidence type="ECO:0000256" key="1">
    <source>
        <dbReference type="ARBA" id="ARBA00004604"/>
    </source>
</evidence>
<feature type="compositionally biased region" description="Acidic residues" evidence="5">
    <location>
        <begin position="129"/>
        <end position="149"/>
    </location>
</feature>
<name>U4L4F2_PYROM</name>
<sequence>MAPKTGSKRASDKTARPPRDTAPVSTDSRFSIIHSDPRFAPPKRKDTSITLDDRFRTVLSDPKFSSKAPRVDRYGRKLPKGDAKEELSRFYRVESEGEGEDDEDDEEVSDDEEGAVRFDPARGEGLIETSDEEDSDDDEPEIAMEEGVEEEGRQVESEIPTGEVTKRIACVNLDWDNVRAVDLMKAFSSFAPSGGRVKKVTVYPSEFGKERMQREELEGPPKEIFAKDKPEDGEGYLGPDESDDEEVDEKTIIKEDKGEEFDSAKLRKYQLERLRYYYAVVECDSERTAQHIYENCDGAEYEASANFFDLRFIPEEVGFEDDEPRDFCDKEPTEYVPQEFVTDALQHSKVKLTWDADDTQRKLAAKKAFSQRDIEETELKAYLASDSESDVEDKDKAAEKYRALLGGLTFGGKTKNEPTGEMEVTFTTGLDKEKDGGKVLELEETTIEKYRRKEKERREARKQRNKNKDGEEGEKKEEEPKEEEEKAGKGKKDKKGKKDNKKQSKPEPEEEEVDQAAIDLGFNDPFFAEPSASNAALKKAEKQKKREAKQAEAAEKESKRAELELLMADDDNILGRDGKKLSHFDMKTIVKAEKQKKIKKAKHKKDLKDSEGLQEDFKIDVKDERFKAVFERHDFAIDPTNARFMKTEATKKILEEKRKRAAGRDQDAPEEGRQAKKTKTENKGKKSEAMSLVEKLKRKAGKA</sequence>
<feature type="compositionally biased region" description="Basic and acidic residues" evidence="5">
    <location>
        <begin position="548"/>
        <end position="559"/>
    </location>
</feature>